<sequence>MATLLLDAPTNGVGVASPPAPRVPPRWVRWGTLALIVVVAVAIRYQFIDFETMDYRAFLGRWYQQIADAGGFPAFKERFADYNYPYLYLLAILTYLHIPALVGVKLISVIFELILAVFAYRIVALRTERFGLRALAFGLVLLLPSVIANGSIWGQADAVYSACVVGGIYFLMRAQARDDWRSNSWWACVFFGLALSFKLQAIFVVPVLAFVLLRRKLPWYTLFAIPAVYLLLDAPALIVGAPWRTVLSVYLDQTDSYKQLTLGAANLYQLIPISGDATWLAHAGIACAAAIIAVFLGWSVWKRPPVTATTILLVSTASAVIVPFVLPAMHDRYFYLAEILTVLLAFYLPLRYVIVPILVQASAIGVYHSSLSGDQSMGRFGGGPGQRGGPGGHSFADRQGGGHAPSGGHGPGGGHGQGGYTSGRGDTGLTVYSSMMALAVLNLIYAVITVFRRLARSESH</sequence>
<comment type="caution">
    <text evidence="3">The sequence shown here is derived from an EMBL/GenBank/DDBJ whole genome shotgun (WGS) entry which is preliminary data.</text>
</comment>
<dbReference type="eggNOG" id="COG5542">
    <property type="taxonomic scope" value="Bacteria"/>
</dbReference>
<dbReference type="AlphaFoldDB" id="H0QWK9"/>
<feature type="transmembrane region" description="Helical" evidence="2">
    <location>
        <begin position="82"/>
        <end position="100"/>
    </location>
</feature>
<feature type="transmembrane region" description="Helical" evidence="2">
    <location>
        <begin position="106"/>
        <end position="123"/>
    </location>
</feature>
<keyword evidence="2" id="KW-1133">Transmembrane helix</keyword>
<dbReference type="RefSeq" id="WP_007316548.1">
    <property type="nucleotide sequence ID" value="NZ_BAEH01000021.1"/>
</dbReference>
<protein>
    <recommendedName>
        <fullName evidence="5">Glycosyltransferase RgtA/B/C/D-like domain-containing protein</fullName>
    </recommendedName>
</protein>
<feature type="transmembrane region" description="Helical" evidence="2">
    <location>
        <begin position="333"/>
        <end position="350"/>
    </location>
</feature>
<feature type="transmembrane region" description="Helical" evidence="2">
    <location>
        <begin position="184"/>
        <end position="213"/>
    </location>
</feature>
<keyword evidence="2" id="KW-0472">Membrane</keyword>
<dbReference type="EMBL" id="BAEH01000021">
    <property type="protein sequence ID" value="GAB17210.1"/>
    <property type="molecule type" value="Genomic_DNA"/>
</dbReference>
<evidence type="ECO:0000256" key="2">
    <source>
        <dbReference type="SAM" id="Phobius"/>
    </source>
</evidence>
<feature type="compositionally biased region" description="Gly residues" evidence="1">
    <location>
        <begin position="379"/>
        <end position="392"/>
    </location>
</feature>
<organism evidence="3 4">
    <name type="scientific">Gordonia effusa NBRC 100432</name>
    <dbReference type="NCBI Taxonomy" id="1077974"/>
    <lineage>
        <taxon>Bacteria</taxon>
        <taxon>Bacillati</taxon>
        <taxon>Actinomycetota</taxon>
        <taxon>Actinomycetes</taxon>
        <taxon>Mycobacteriales</taxon>
        <taxon>Gordoniaceae</taxon>
        <taxon>Gordonia</taxon>
    </lineage>
</organism>
<gene>
    <name evidence="3" type="ORF">GOEFS_021_00370</name>
</gene>
<evidence type="ECO:0000313" key="3">
    <source>
        <dbReference type="EMBL" id="GAB17210.1"/>
    </source>
</evidence>
<feature type="transmembrane region" description="Helical" evidence="2">
    <location>
        <begin position="279"/>
        <end position="301"/>
    </location>
</feature>
<evidence type="ECO:0000313" key="4">
    <source>
        <dbReference type="Proteomes" id="UP000035034"/>
    </source>
</evidence>
<dbReference type="Proteomes" id="UP000035034">
    <property type="component" value="Unassembled WGS sequence"/>
</dbReference>
<evidence type="ECO:0008006" key="5">
    <source>
        <dbReference type="Google" id="ProtNLM"/>
    </source>
</evidence>
<dbReference type="STRING" id="1077974.GOEFS_021_00370"/>
<keyword evidence="4" id="KW-1185">Reference proteome</keyword>
<feature type="transmembrane region" description="Helical" evidence="2">
    <location>
        <begin position="27"/>
        <end position="47"/>
    </location>
</feature>
<feature type="transmembrane region" description="Helical" evidence="2">
    <location>
        <begin position="153"/>
        <end position="172"/>
    </location>
</feature>
<feature type="region of interest" description="Disordered" evidence="1">
    <location>
        <begin position="378"/>
        <end position="421"/>
    </location>
</feature>
<proteinExistence type="predicted"/>
<accession>H0QWK9</accession>
<evidence type="ECO:0000256" key="1">
    <source>
        <dbReference type="SAM" id="MobiDB-lite"/>
    </source>
</evidence>
<feature type="transmembrane region" description="Helical" evidence="2">
    <location>
        <begin position="429"/>
        <end position="451"/>
    </location>
</feature>
<reference evidence="3 4" key="1">
    <citation type="submission" date="2011-12" db="EMBL/GenBank/DDBJ databases">
        <title>Whole genome shotgun sequence of Gordonia effusa NBRC 100432.</title>
        <authorList>
            <person name="Yoshida I."/>
            <person name="Takarada H."/>
            <person name="Hosoyama A."/>
            <person name="Tsuchikane K."/>
            <person name="Katsumata H."/>
            <person name="Yamazaki S."/>
            <person name="Fujita N."/>
        </authorList>
    </citation>
    <scope>NUCLEOTIDE SEQUENCE [LARGE SCALE GENOMIC DNA]</scope>
    <source>
        <strain evidence="3 4">NBRC 100432</strain>
    </source>
</reference>
<name>H0QWK9_9ACTN</name>
<feature type="transmembrane region" description="Helical" evidence="2">
    <location>
        <begin position="219"/>
        <end position="241"/>
    </location>
</feature>
<keyword evidence="2" id="KW-0812">Transmembrane</keyword>
<feature type="compositionally biased region" description="Gly residues" evidence="1">
    <location>
        <begin position="399"/>
        <end position="421"/>
    </location>
</feature>
<feature type="transmembrane region" description="Helical" evidence="2">
    <location>
        <begin position="130"/>
        <end position="147"/>
    </location>
</feature>
<feature type="transmembrane region" description="Helical" evidence="2">
    <location>
        <begin position="307"/>
        <end position="326"/>
    </location>
</feature>